<keyword evidence="2" id="KW-1185">Reference proteome</keyword>
<name>A0ABV2DRX8_9HYPH</name>
<dbReference type="SUPFAM" id="SSF48452">
    <property type="entry name" value="TPR-like"/>
    <property type="match status" value="2"/>
</dbReference>
<dbReference type="InterPro" id="IPR011990">
    <property type="entry name" value="TPR-like_helical_dom_sf"/>
</dbReference>
<sequence length="423" mass="45634">MISAQTITRIGDHESAIKIYMDILSERPKDKPALAALARIGISRKNIDILGTVAKQAGLLDQATLASVVGLLLRADAVFVLRDMILREGILAADFVAPTVRRCHSMLRNTAGGNDESRAHRALLCHCILDIAPDDASARSGLARLFEKELVAARKLSGSELRKAAAKVLDEDPRNAEALRLHAAACLDMGDLASAYVSLARLPNADLTQPRISAQFVVASSASRSLEEQVDDLRRLDGSKTDKNAVLVHRASRIGLKAASTAGNYAAVIAFADLVLAQNEGDVVAVKLRSAAITQLNRSLQKAIRAGVVSQVEALWDSIANVADVEVSGAAMRFFLRTKDYGRAEAIAENLLLIEPENSIANGVKAKLHHERGEYGQALHRAMTVLKNNPQDLAMMRIIQYAGARLTPAQRPKSISANNVRNR</sequence>
<dbReference type="Gene3D" id="1.25.40.10">
    <property type="entry name" value="Tetratricopeptide repeat domain"/>
    <property type="match status" value="2"/>
</dbReference>
<reference evidence="1 2" key="1">
    <citation type="submission" date="2024-06" db="EMBL/GenBank/DDBJ databases">
        <authorList>
            <person name="Kim D.-U."/>
        </authorList>
    </citation>
    <scope>NUCLEOTIDE SEQUENCE [LARGE SCALE GENOMIC DNA]</scope>
    <source>
        <strain evidence="1 2">KACC15460</strain>
    </source>
</reference>
<comment type="caution">
    <text evidence="1">The sequence shown here is derived from an EMBL/GenBank/DDBJ whole genome shotgun (WGS) entry which is preliminary data.</text>
</comment>
<accession>A0ABV2DRX8</accession>
<dbReference type="EMBL" id="JBEWSZ010000008">
    <property type="protein sequence ID" value="MET2832183.1"/>
    <property type="molecule type" value="Genomic_DNA"/>
</dbReference>
<dbReference type="RefSeq" id="WP_354464410.1">
    <property type="nucleotide sequence ID" value="NZ_JBEWSZ010000008.1"/>
</dbReference>
<evidence type="ECO:0000313" key="2">
    <source>
        <dbReference type="Proteomes" id="UP001548832"/>
    </source>
</evidence>
<organism evidence="1 2">
    <name type="scientific">Mesorhizobium shangrilense</name>
    <dbReference type="NCBI Taxonomy" id="460060"/>
    <lineage>
        <taxon>Bacteria</taxon>
        <taxon>Pseudomonadati</taxon>
        <taxon>Pseudomonadota</taxon>
        <taxon>Alphaproteobacteria</taxon>
        <taxon>Hyphomicrobiales</taxon>
        <taxon>Phyllobacteriaceae</taxon>
        <taxon>Mesorhizobium</taxon>
    </lineage>
</organism>
<evidence type="ECO:0008006" key="3">
    <source>
        <dbReference type="Google" id="ProtNLM"/>
    </source>
</evidence>
<proteinExistence type="predicted"/>
<dbReference type="Proteomes" id="UP001548832">
    <property type="component" value="Unassembled WGS sequence"/>
</dbReference>
<gene>
    <name evidence="1" type="ORF">ABVQ20_35080</name>
</gene>
<evidence type="ECO:0000313" key="1">
    <source>
        <dbReference type="EMBL" id="MET2832183.1"/>
    </source>
</evidence>
<protein>
    <recommendedName>
        <fullName evidence="3">Tetratricopeptide repeat protein</fullName>
    </recommendedName>
</protein>